<keyword evidence="3" id="KW-1185">Reference proteome</keyword>
<protein>
    <submittedName>
        <fullName evidence="2">Uncharacterized protein</fullName>
    </submittedName>
</protein>
<keyword evidence="1" id="KW-0472">Membrane</keyword>
<accession>A0A0E0L8L9</accession>
<reference evidence="2" key="2">
    <citation type="submission" date="2018-05" db="EMBL/GenBank/DDBJ databases">
        <title>OpunRS2 (Oryza punctata Reference Sequence Version 2).</title>
        <authorList>
            <person name="Zhang J."/>
            <person name="Kudrna D."/>
            <person name="Lee S."/>
            <person name="Talag J."/>
            <person name="Welchert J."/>
            <person name="Wing R.A."/>
        </authorList>
    </citation>
    <scope>NUCLEOTIDE SEQUENCE [LARGE SCALE GENOMIC DNA]</scope>
</reference>
<sequence length="77" mass="8755">MWTTPTAVARRDVLSHSICSSMRSRARGDAHEAFDEMLVSDIAAMAVTEWLVILPMLLLFQLLMSFSRKKHQVPKPK</sequence>
<dbReference type="Gramene" id="OPUNC06G05090.1">
    <property type="protein sequence ID" value="OPUNC06G05090.1"/>
    <property type="gene ID" value="OPUNC06G05090"/>
</dbReference>
<proteinExistence type="predicted"/>
<dbReference type="EnsemblPlants" id="OPUNC06G05090.1">
    <property type="protein sequence ID" value="OPUNC06G05090.1"/>
    <property type="gene ID" value="OPUNC06G05090"/>
</dbReference>
<name>A0A0E0L8L9_ORYPU</name>
<keyword evidence="1" id="KW-1133">Transmembrane helix</keyword>
<evidence type="ECO:0000256" key="1">
    <source>
        <dbReference type="SAM" id="Phobius"/>
    </source>
</evidence>
<evidence type="ECO:0000313" key="3">
    <source>
        <dbReference type="Proteomes" id="UP000026962"/>
    </source>
</evidence>
<dbReference type="AlphaFoldDB" id="A0A0E0L8L9"/>
<keyword evidence="1" id="KW-0812">Transmembrane</keyword>
<feature type="transmembrane region" description="Helical" evidence="1">
    <location>
        <begin position="42"/>
        <end position="63"/>
    </location>
</feature>
<reference evidence="2" key="1">
    <citation type="submission" date="2015-04" db="UniProtKB">
        <authorList>
            <consortium name="EnsemblPlants"/>
        </authorList>
    </citation>
    <scope>IDENTIFICATION</scope>
</reference>
<organism evidence="2">
    <name type="scientific">Oryza punctata</name>
    <name type="common">Red rice</name>
    <dbReference type="NCBI Taxonomy" id="4537"/>
    <lineage>
        <taxon>Eukaryota</taxon>
        <taxon>Viridiplantae</taxon>
        <taxon>Streptophyta</taxon>
        <taxon>Embryophyta</taxon>
        <taxon>Tracheophyta</taxon>
        <taxon>Spermatophyta</taxon>
        <taxon>Magnoliopsida</taxon>
        <taxon>Liliopsida</taxon>
        <taxon>Poales</taxon>
        <taxon>Poaceae</taxon>
        <taxon>BOP clade</taxon>
        <taxon>Oryzoideae</taxon>
        <taxon>Oryzeae</taxon>
        <taxon>Oryzinae</taxon>
        <taxon>Oryza</taxon>
    </lineage>
</organism>
<evidence type="ECO:0000313" key="2">
    <source>
        <dbReference type="EnsemblPlants" id="OPUNC06G05090.1"/>
    </source>
</evidence>
<dbReference type="HOGENOM" id="CLU_2642357_0_0_1"/>
<dbReference type="Proteomes" id="UP000026962">
    <property type="component" value="Chromosome 6"/>
</dbReference>